<comment type="caution">
    <text evidence="2">The sequence shown here is derived from an EMBL/GenBank/DDBJ whole genome shotgun (WGS) entry which is preliminary data.</text>
</comment>
<gene>
    <name evidence="2" type="ORF">FHX41_5328</name>
</gene>
<dbReference type="Proteomes" id="UP000316706">
    <property type="component" value="Unassembled WGS sequence"/>
</dbReference>
<dbReference type="AlphaFoldDB" id="A0A543ILZ5"/>
<evidence type="ECO:0008006" key="4">
    <source>
        <dbReference type="Google" id="ProtNLM"/>
    </source>
</evidence>
<evidence type="ECO:0000256" key="1">
    <source>
        <dbReference type="SAM" id="MobiDB-lite"/>
    </source>
</evidence>
<sequence length="160" mass="16660">MVPDLTMRGQDDPHGRAVTVHPPTVGQLASRVRDLAGRPGEWWRLVGFDAERPVHVRLDDEVWLTTWPPGHGGPVLGAVSTLLAGELAEVAITESGVTERPLRANRVRVHGAPDASPHGSPHGAPHGSPNALTNPGPAFAVSLHAGGPGPLPAAGQVSDR</sequence>
<dbReference type="RefSeq" id="WP_185758962.1">
    <property type="nucleotide sequence ID" value="NZ_VFPO01000001.1"/>
</dbReference>
<dbReference type="InterPro" id="IPR011051">
    <property type="entry name" value="RmlC_Cupin_sf"/>
</dbReference>
<evidence type="ECO:0000313" key="3">
    <source>
        <dbReference type="Proteomes" id="UP000316706"/>
    </source>
</evidence>
<accession>A0A543ILZ5</accession>
<name>A0A543ILZ5_9ACTN</name>
<evidence type="ECO:0000313" key="2">
    <source>
        <dbReference type="EMBL" id="TQM71559.1"/>
    </source>
</evidence>
<protein>
    <recommendedName>
        <fullName evidence="4">Cysteine dioxygenase</fullName>
    </recommendedName>
</protein>
<keyword evidence="3" id="KW-1185">Reference proteome</keyword>
<dbReference type="SUPFAM" id="SSF51182">
    <property type="entry name" value="RmlC-like cupins"/>
    <property type="match status" value="1"/>
</dbReference>
<reference evidence="2 3" key="1">
    <citation type="submission" date="2019-06" db="EMBL/GenBank/DDBJ databases">
        <title>Sequencing the genomes of 1000 actinobacteria strains.</title>
        <authorList>
            <person name="Klenk H.-P."/>
        </authorList>
    </citation>
    <scope>NUCLEOTIDE SEQUENCE [LARGE SCALE GENOMIC DNA]</scope>
    <source>
        <strain evidence="2 3">DSM 45043</strain>
    </source>
</reference>
<proteinExistence type="predicted"/>
<dbReference type="EMBL" id="VFPO01000001">
    <property type="protein sequence ID" value="TQM71559.1"/>
    <property type="molecule type" value="Genomic_DNA"/>
</dbReference>
<feature type="region of interest" description="Disordered" evidence="1">
    <location>
        <begin position="110"/>
        <end position="160"/>
    </location>
</feature>
<organism evidence="2 3">
    <name type="scientific">Actinomadura hallensis</name>
    <dbReference type="NCBI Taxonomy" id="337895"/>
    <lineage>
        <taxon>Bacteria</taxon>
        <taxon>Bacillati</taxon>
        <taxon>Actinomycetota</taxon>
        <taxon>Actinomycetes</taxon>
        <taxon>Streptosporangiales</taxon>
        <taxon>Thermomonosporaceae</taxon>
        <taxon>Actinomadura</taxon>
    </lineage>
</organism>